<dbReference type="InterPro" id="IPR029058">
    <property type="entry name" value="AB_hydrolase_fold"/>
</dbReference>
<keyword evidence="3" id="KW-0119">Carbohydrate metabolism</keyword>
<dbReference type="InterPro" id="IPR050300">
    <property type="entry name" value="GDXG_lipolytic_enzyme"/>
</dbReference>
<keyword evidence="1 3" id="KW-0378">Hydrolase</keyword>
<accession>A0A6A6ADE3</accession>
<dbReference type="PANTHER" id="PTHR48081:SF6">
    <property type="entry name" value="PEPTIDASE S9 PROLYL OLIGOPEPTIDASE CATALYTIC DOMAIN-CONTAINING PROTEIN"/>
    <property type="match status" value="1"/>
</dbReference>
<dbReference type="AlphaFoldDB" id="A0A6A6ADE3"/>
<keyword evidence="3" id="KW-0326">Glycosidase</keyword>
<dbReference type="OrthoDB" id="3669279at2759"/>
<dbReference type="GO" id="GO:0045493">
    <property type="term" value="P:xylan catabolic process"/>
    <property type="evidence" value="ECO:0007669"/>
    <property type="project" value="UniProtKB-KW"/>
</dbReference>
<organism evidence="3 4">
    <name type="scientific">Dothidotthia symphoricarpi CBS 119687</name>
    <dbReference type="NCBI Taxonomy" id="1392245"/>
    <lineage>
        <taxon>Eukaryota</taxon>
        <taxon>Fungi</taxon>
        <taxon>Dikarya</taxon>
        <taxon>Ascomycota</taxon>
        <taxon>Pezizomycotina</taxon>
        <taxon>Dothideomycetes</taxon>
        <taxon>Pleosporomycetidae</taxon>
        <taxon>Pleosporales</taxon>
        <taxon>Dothidotthiaceae</taxon>
        <taxon>Dothidotthia</taxon>
    </lineage>
</organism>
<gene>
    <name evidence="3" type="ORF">P153DRAFT_340954</name>
</gene>
<evidence type="ECO:0000313" key="3">
    <source>
        <dbReference type="EMBL" id="KAF2128761.1"/>
    </source>
</evidence>
<dbReference type="GeneID" id="54406332"/>
<dbReference type="InterPro" id="IPR013094">
    <property type="entry name" value="AB_hydrolase_3"/>
</dbReference>
<dbReference type="GO" id="GO:0016798">
    <property type="term" value="F:hydrolase activity, acting on glycosyl bonds"/>
    <property type="evidence" value="ECO:0007669"/>
    <property type="project" value="UniProtKB-KW"/>
</dbReference>
<evidence type="ECO:0000313" key="4">
    <source>
        <dbReference type="Proteomes" id="UP000799771"/>
    </source>
</evidence>
<protein>
    <submittedName>
        <fullName evidence="3">Endo-1,4-beta-xylanase B</fullName>
    </submittedName>
</protein>
<dbReference type="Gene3D" id="3.40.50.1820">
    <property type="entry name" value="alpha/beta hydrolase"/>
    <property type="match status" value="1"/>
</dbReference>
<evidence type="ECO:0000259" key="2">
    <source>
        <dbReference type="Pfam" id="PF07859"/>
    </source>
</evidence>
<feature type="domain" description="Alpha/beta hydrolase fold-3" evidence="2">
    <location>
        <begin position="113"/>
        <end position="260"/>
    </location>
</feature>
<dbReference type="Pfam" id="PF07859">
    <property type="entry name" value="Abhydrolase_3"/>
    <property type="match status" value="1"/>
</dbReference>
<dbReference type="PANTHER" id="PTHR48081">
    <property type="entry name" value="AB HYDROLASE SUPERFAMILY PROTEIN C4A8.06C"/>
    <property type="match status" value="1"/>
</dbReference>
<evidence type="ECO:0000256" key="1">
    <source>
        <dbReference type="ARBA" id="ARBA00022801"/>
    </source>
</evidence>
<dbReference type="EMBL" id="ML977507">
    <property type="protein sequence ID" value="KAF2128761.1"/>
    <property type="molecule type" value="Genomic_DNA"/>
</dbReference>
<dbReference type="RefSeq" id="XP_033523150.1">
    <property type="nucleotide sequence ID" value="XM_033665900.1"/>
</dbReference>
<sequence length="288" mass="31129">MEPSTLLAADSAIPLWDDEPIEGAFQFDDALNKPENAVVASVERPWLFGYKPTSSSSSTSSQPRAILILGGGGYIELMAGREGVAVARWLTSLGFHAYVLVHRFPNAKISPQAPLDDARRALRLIAEKGFKTSICGLSSGGHLAASLLSHYPTIWTEKDARPLPELEFAIVGYAPISTNAKGRTVVENKQALEPPEKQAFYDAVQPDVQLVDAMPPMFIVYAGNDPVVPVANAWRLAEGVMRKGAKVELHIFGDAPHGFALDTKGLPVTEWPGMCEKWLVQLGVLGSI</sequence>
<keyword evidence="4" id="KW-1185">Reference proteome</keyword>
<proteinExistence type="predicted"/>
<keyword evidence="3" id="KW-0624">Polysaccharide degradation</keyword>
<dbReference type="SUPFAM" id="SSF53474">
    <property type="entry name" value="alpha/beta-Hydrolases"/>
    <property type="match status" value="1"/>
</dbReference>
<name>A0A6A6ADE3_9PLEO</name>
<dbReference type="Proteomes" id="UP000799771">
    <property type="component" value="Unassembled WGS sequence"/>
</dbReference>
<keyword evidence="3" id="KW-0858">Xylan degradation</keyword>
<reference evidence="3" key="1">
    <citation type="journal article" date="2020" name="Stud. Mycol.">
        <title>101 Dothideomycetes genomes: a test case for predicting lifestyles and emergence of pathogens.</title>
        <authorList>
            <person name="Haridas S."/>
            <person name="Albert R."/>
            <person name="Binder M."/>
            <person name="Bloem J."/>
            <person name="Labutti K."/>
            <person name="Salamov A."/>
            <person name="Andreopoulos B."/>
            <person name="Baker S."/>
            <person name="Barry K."/>
            <person name="Bills G."/>
            <person name="Bluhm B."/>
            <person name="Cannon C."/>
            <person name="Castanera R."/>
            <person name="Culley D."/>
            <person name="Daum C."/>
            <person name="Ezra D."/>
            <person name="Gonzalez J."/>
            <person name="Henrissat B."/>
            <person name="Kuo A."/>
            <person name="Liang C."/>
            <person name="Lipzen A."/>
            <person name="Lutzoni F."/>
            <person name="Magnuson J."/>
            <person name="Mondo S."/>
            <person name="Nolan M."/>
            <person name="Ohm R."/>
            <person name="Pangilinan J."/>
            <person name="Park H.-J."/>
            <person name="Ramirez L."/>
            <person name="Alfaro M."/>
            <person name="Sun H."/>
            <person name="Tritt A."/>
            <person name="Yoshinaga Y."/>
            <person name="Zwiers L.-H."/>
            <person name="Turgeon B."/>
            <person name="Goodwin S."/>
            <person name="Spatafora J."/>
            <person name="Crous P."/>
            <person name="Grigoriev I."/>
        </authorList>
    </citation>
    <scope>NUCLEOTIDE SEQUENCE</scope>
    <source>
        <strain evidence="3">CBS 119687</strain>
    </source>
</reference>